<protein>
    <submittedName>
        <fullName evidence="1">Uncharacterized protein</fullName>
    </submittedName>
</protein>
<evidence type="ECO:0000313" key="2">
    <source>
        <dbReference type="Proteomes" id="UP001152622"/>
    </source>
</evidence>
<name>A0A9Q1IYV4_SYNKA</name>
<keyword evidence="2" id="KW-1185">Reference proteome</keyword>
<evidence type="ECO:0000313" key="1">
    <source>
        <dbReference type="EMBL" id="KAJ8360869.1"/>
    </source>
</evidence>
<dbReference type="AlphaFoldDB" id="A0A9Q1IYV4"/>
<accession>A0A9Q1IYV4</accession>
<reference evidence="1" key="1">
    <citation type="journal article" date="2023" name="Science">
        <title>Genome structures resolve the early diversification of teleost fishes.</title>
        <authorList>
            <person name="Parey E."/>
            <person name="Louis A."/>
            <person name="Montfort J."/>
            <person name="Bouchez O."/>
            <person name="Roques C."/>
            <person name="Iampietro C."/>
            <person name="Lluch J."/>
            <person name="Castinel A."/>
            <person name="Donnadieu C."/>
            <person name="Desvignes T."/>
            <person name="Floi Bucao C."/>
            <person name="Jouanno E."/>
            <person name="Wen M."/>
            <person name="Mejri S."/>
            <person name="Dirks R."/>
            <person name="Jansen H."/>
            <person name="Henkel C."/>
            <person name="Chen W.J."/>
            <person name="Zahm M."/>
            <person name="Cabau C."/>
            <person name="Klopp C."/>
            <person name="Thompson A.W."/>
            <person name="Robinson-Rechavi M."/>
            <person name="Braasch I."/>
            <person name="Lecointre G."/>
            <person name="Bobe J."/>
            <person name="Postlethwait J.H."/>
            <person name="Berthelot C."/>
            <person name="Roest Crollius H."/>
            <person name="Guiguen Y."/>
        </authorList>
    </citation>
    <scope>NUCLEOTIDE SEQUENCE</scope>
    <source>
        <strain evidence="1">WJC10195</strain>
    </source>
</reference>
<gene>
    <name evidence="1" type="ORF">SKAU_G00173940</name>
</gene>
<proteinExistence type="predicted"/>
<sequence length="88" mass="9375">MLTSTFWGEAERSAAAVTDPSMLGGSETPDDLFMALKASAELQASARWVVTSVTAVANHTPPGSSCAAKTLHLRRTFYRVEQTPGFSV</sequence>
<comment type="caution">
    <text evidence="1">The sequence shown here is derived from an EMBL/GenBank/DDBJ whole genome shotgun (WGS) entry which is preliminary data.</text>
</comment>
<dbReference type="Proteomes" id="UP001152622">
    <property type="component" value="Chromosome 5"/>
</dbReference>
<dbReference type="EMBL" id="JAINUF010000005">
    <property type="protein sequence ID" value="KAJ8360869.1"/>
    <property type="molecule type" value="Genomic_DNA"/>
</dbReference>
<organism evidence="1 2">
    <name type="scientific">Synaphobranchus kaupii</name>
    <name type="common">Kaup's arrowtooth eel</name>
    <dbReference type="NCBI Taxonomy" id="118154"/>
    <lineage>
        <taxon>Eukaryota</taxon>
        <taxon>Metazoa</taxon>
        <taxon>Chordata</taxon>
        <taxon>Craniata</taxon>
        <taxon>Vertebrata</taxon>
        <taxon>Euteleostomi</taxon>
        <taxon>Actinopterygii</taxon>
        <taxon>Neopterygii</taxon>
        <taxon>Teleostei</taxon>
        <taxon>Anguilliformes</taxon>
        <taxon>Synaphobranchidae</taxon>
        <taxon>Synaphobranchus</taxon>
    </lineage>
</organism>